<dbReference type="PROSITE" id="PS00010">
    <property type="entry name" value="ASX_HYDROXYL"/>
    <property type="match status" value="2"/>
</dbReference>
<feature type="domain" description="EGF-like" evidence="16">
    <location>
        <begin position="3781"/>
        <end position="3821"/>
    </location>
</feature>
<feature type="domain" description="Cadherin" evidence="17">
    <location>
        <begin position="2950"/>
        <end position="3060"/>
    </location>
</feature>
<comment type="caution">
    <text evidence="12">Lacks conserved residue(s) required for the propagation of feature annotation.</text>
</comment>
<feature type="domain" description="Cadherin" evidence="17">
    <location>
        <begin position="53"/>
        <end position="119"/>
    </location>
</feature>
<dbReference type="InterPro" id="IPR018097">
    <property type="entry name" value="EGF_Ca-bd_CS"/>
</dbReference>
<evidence type="ECO:0000256" key="10">
    <source>
        <dbReference type="ARBA" id="ARBA00023180"/>
    </source>
</evidence>
<name>A0ABP0H2R1_CLALP</name>
<feature type="compositionally biased region" description="Polar residues" evidence="13">
    <location>
        <begin position="4498"/>
        <end position="4507"/>
    </location>
</feature>
<evidence type="ECO:0000259" key="15">
    <source>
        <dbReference type="PROSITE" id="PS50025"/>
    </source>
</evidence>
<feature type="domain" description="Cadherin" evidence="17">
    <location>
        <begin position="1792"/>
        <end position="1892"/>
    </location>
</feature>
<dbReference type="PRINTS" id="PR00205">
    <property type="entry name" value="CADHERIN"/>
</dbReference>
<feature type="domain" description="Cadherin" evidence="17">
    <location>
        <begin position="3386"/>
        <end position="3482"/>
    </location>
</feature>
<feature type="compositionally biased region" description="Polar residues" evidence="13">
    <location>
        <begin position="4319"/>
        <end position="4328"/>
    </location>
</feature>
<evidence type="ECO:0000256" key="11">
    <source>
        <dbReference type="PROSITE-ProRule" id="PRU00043"/>
    </source>
</evidence>
<feature type="domain" description="EGF-like" evidence="16">
    <location>
        <begin position="3510"/>
        <end position="3546"/>
    </location>
</feature>
<evidence type="ECO:0000256" key="5">
    <source>
        <dbReference type="ARBA" id="ARBA00022837"/>
    </source>
</evidence>
<feature type="domain" description="Cadherin" evidence="17">
    <location>
        <begin position="2004"/>
        <end position="2110"/>
    </location>
</feature>
<dbReference type="PROSITE" id="PS50026">
    <property type="entry name" value="EGF_3"/>
    <property type="match status" value="5"/>
</dbReference>
<dbReference type="PROSITE" id="PS00022">
    <property type="entry name" value="EGF_1"/>
    <property type="match status" value="5"/>
</dbReference>
<feature type="domain" description="Cadherin" evidence="17">
    <location>
        <begin position="1003"/>
        <end position="1119"/>
    </location>
</feature>
<feature type="domain" description="Cadherin" evidence="17">
    <location>
        <begin position="1459"/>
        <end position="1573"/>
    </location>
</feature>
<dbReference type="SUPFAM" id="SSF57196">
    <property type="entry name" value="EGF/Laminin"/>
    <property type="match status" value="2"/>
</dbReference>
<feature type="domain" description="Laminin G" evidence="15">
    <location>
        <begin position="3585"/>
        <end position="3773"/>
    </location>
</feature>
<feature type="domain" description="Cadherin" evidence="17">
    <location>
        <begin position="121"/>
        <end position="232"/>
    </location>
</feature>
<feature type="disulfide bond" evidence="12">
    <location>
        <begin position="3811"/>
        <end position="3820"/>
    </location>
</feature>
<feature type="disulfide bond" evidence="12">
    <location>
        <begin position="3574"/>
        <end position="3583"/>
    </location>
</feature>
<feature type="domain" description="Cadherin" evidence="17">
    <location>
        <begin position="2434"/>
        <end position="2541"/>
    </location>
</feature>
<dbReference type="CDD" id="cd00110">
    <property type="entry name" value="LamG"/>
    <property type="match status" value="2"/>
</dbReference>
<evidence type="ECO:0000256" key="12">
    <source>
        <dbReference type="PROSITE-ProRule" id="PRU00076"/>
    </source>
</evidence>
<dbReference type="Pfam" id="PF00054">
    <property type="entry name" value="Laminin_G_1"/>
    <property type="match status" value="1"/>
</dbReference>
<keyword evidence="2 12" id="KW-0245">EGF-like domain</keyword>
<evidence type="ECO:0000256" key="2">
    <source>
        <dbReference type="ARBA" id="ARBA00022536"/>
    </source>
</evidence>
<feature type="domain" description="Cadherin" evidence="17">
    <location>
        <begin position="1243"/>
        <end position="1350"/>
    </location>
</feature>
<feature type="domain" description="Cadherin" evidence="17">
    <location>
        <begin position="2640"/>
        <end position="2744"/>
    </location>
</feature>
<feature type="domain" description="Cadherin" evidence="17">
    <location>
        <begin position="452"/>
        <end position="560"/>
    </location>
</feature>
<evidence type="ECO:0000256" key="1">
    <source>
        <dbReference type="ARBA" id="ARBA00004370"/>
    </source>
</evidence>
<feature type="domain" description="Cadherin" evidence="17">
    <location>
        <begin position="1893"/>
        <end position="2003"/>
    </location>
</feature>
<dbReference type="Gene3D" id="2.10.25.10">
    <property type="entry name" value="Laminin"/>
    <property type="match status" value="4"/>
</dbReference>
<dbReference type="PROSITE" id="PS01186">
    <property type="entry name" value="EGF_2"/>
    <property type="match status" value="2"/>
</dbReference>
<organism evidence="18 19">
    <name type="scientific">Clavelina lepadiformis</name>
    <name type="common">Light-bulb sea squirt</name>
    <name type="synonym">Ascidia lepadiformis</name>
    <dbReference type="NCBI Taxonomy" id="159417"/>
    <lineage>
        <taxon>Eukaryota</taxon>
        <taxon>Metazoa</taxon>
        <taxon>Chordata</taxon>
        <taxon>Tunicata</taxon>
        <taxon>Ascidiacea</taxon>
        <taxon>Aplousobranchia</taxon>
        <taxon>Clavelinidae</taxon>
        <taxon>Clavelina</taxon>
    </lineage>
</organism>
<feature type="transmembrane region" description="Helical" evidence="14">
    <location>
        <begin position="4145"/>
        <end position="4166"/>
    </location>
</feature>
<dbReference type="InterPro" id="IPR013032">
    <property type="entry name" value="EGF-like_CS"/>
</dbReference>
<comment type="subcellular location">
    <subcellularLocation>
        <location evidence="1">Membrane</location>
    </subcellularLocation>
</comment>
<evidence type="ECO:0000313" key="19">
    <source>
        <dbReference type="Proteomes" id="UP001642483"/>
    </source>
</evidence>
<keyword evidence="6" id="KW-0130">Cell adhesion</keyword>
<keyword evidence="4" id="KW-0677">Repeat</keyword>
<feature type="domain" description="Cadherin" evidence="17">
    <location>
        <begin position="2847"/>
        <end position="2949"/>
    </location>
</feature>
<feature type="region of interest" description="Disordered" evidence="13">
    <location>
        <begin position="4489"/>
        <end position="4530"/>
    </location>
</feature>
<gene>
    <name evidence="18" type="ORF">CVLEPA_LOCUS30536</name>
</gene>
<feature type="domain" description="Laminin G" evidence="15">
    <location>
        <begin position="3845"/>
        <end position="4031"/>
    </location>
</feature>
<dbReference type="SMART" id="SM00181">
    <property type="entry name" value="EGF"/>
    <property type="match status" value="6"/>
</dbReference>
<feature type="domain" description="Cadherin" evidence="17">
    <location>
        <begin position="3271"/>
        <end position="3374"/>
    </location>
</feature>
<evidence type="ECO:0000259" key="17">
    <source>
        <dbReference type="PROSITE" id="PS50268"/>
    </source>
</evidence>
<feature type="compositionally biased region" description="Low complexity" evidence="13">
    <location>
        <begin position="4508"/>
        <end position="4522"/>
    </location>
</feature>
<keyword evidence="5 11" id="KW-0106">Calcium</keyword>
<feature type="compositionally biased region" description="Low complexity" evidence="13">
    <location>
        <begin position="4787"/>
        <end position="4811"/>
    </location>
</feature>
<dbReference type="SUPFAM" id="SSF49313">
    <property type="entry name" value="Cadherin-like"/>
    <property type="match status" value="32"/>
</dbReference>
<feature type="domain" description="Cadherin" evidence="17">
    <location>
        <begin position="1350"/>
        <end position="1459"/>
    </location>
</feature>
<feature type="domain" description="EGF-like" evidence="16">
    <location>
        <begin position="3548"/>
        <end position="3584"/>
    </location>
</feature>
<feature type="domain" description="Cadherin" evidence="17">
    <location>
        <begin position="2110"/>
        <end position="2212"/>
    </location>
</feature>
<dbReference type="PROSITE" id="PS50025">
    <property type="entry name" value="LAM_G_DOMAIN"/>
    <property type="match status" value="2"/>
</dbReference>
<proteinExistence type="predicted"/>
<dbReference type="PANTHER" id="PTHR24026">
    <property type="entry name" value="FAT ATYPICAL CADHERIN-RELATED"/>
    <property type="match status" value="1"/>
</dbReference>
<feature type="region of interest" description="Disordered" evidence="13">
    <location>
        <begin position="4754"/>
        <end position="4820"/>
    </location>
</feature>
<dbReference type="InterPro" id="IPR015919">
    <property type="entry name" value="Cadherin-like_sf"/>
</dbReference>
<feature type="compositionally biased region" description="Basic and acidic residues" evidence="13">
    <location>
        <begin position="4680"/>
        <end position="4692"/>
    </location>
</feature>
<keyword evidence="3 14" id="KW-0812">Transmembrane</keyword>
<dbReference type="EMBL" id="CAWYQH010000163">
    <property type="protein sequence ID" value="CAK8697279.1"/>
    <property type="molecule type" value="Genomic_DNA"/>
</dbReference>
<feature type="domain" description="Cadherin" evidence="17">
    <location>
        <begin position="344"/>
        <end position="456"/>
    </location>
</feature>
<keyword evidence="8 14" id="KW-0472">Membrane</keyword>
<evidence type="ECO:0000256" key="9">
    <source>
        <dbReference type="ARBA" id="ARBA00023157"/>
    </source>
</evidence>
<dbReference type="Gene3D" id="2.60.40.60">
    <property type="entry name" value="Cadherins"/>
    <property type="match status" value="32"/>
</dbReference>
<dbReference type="Pfam" id="PF02210">
    <property type="entry name" value="Laminin_G_2"/>
    <property type="match status" value="1"/>
</dbReference>
<feature type="region of interest" description="Disordered" evidence="13">
    <location>
        <begin position="4179"/>
        <end position="4208"/>
    </location>
</feature>
<feature type="domain" description="Cadherin" evidence="17">
    <location>
        <begin position="1590"/>
        <end position="1679"/>
    </location>
</feature>
<dbReference type="SMART" id="SM00179">
    <property type="entry name" value="EGF_CA"/>
    <property type="match status" value="3"/>
</dbReference>
<dbReference type="CDD" id="cd11304">
    <property type="entry name" value="Cadherin_repeat"/>
    <property type="match status" value="32"/>
</dbReference>
<protein>
    <recommendedName>
        <fullName evidence="20">Protocadherin Fat 4</fullName>
    </recommendedName>
</protein>
<dbReference type="Gene3D" id="2.60.120.200">
    <property type="match status" value="2"/>
</dbReference>
<dbReference type="CDD" id="cd00054">
    <property type="entry name" value="EGF_CA"/>
    <property type="match status" value="4"/>
</dbReference>
<keyword evidence="7 14" id="KW-1133">Transmembrane helix</keyword>
<dbReference type="SMART" id="SM00282">
    <property type="entry name" value="LamG"/>
    <property type="match status" value="2"/>
</dbReference>
<dbReference type="InterPro" id="IPR002126">
    <property type="entry name" value="Cadherin-like_dom"/>
</dbReference>
<dbReference type="InterPro" id="IPR020894">
    <property type="entry name" value="Cadherin_CS"/>
</dbReference>
<feature type="domain" description="Cadherin" evidence="17">
    <location>
        <begin position="2556"/>
        <end position="2638"/>
    </location>
</feature>
<feature type="compositionally biased region" description="Basic and acidic residues" evidence="13">
    <location>
        <begin position="4303"/>
        <end position="4318"/>
    </location>
</feature>
<dbReference type="PANTHER" id="PTHR24026:SF136">
    <property type="entry name" value="PROTOCADHERIN-23"/>
    <property type="match status" value="1"/>
</dbReference>
<feature type="compositionally biased region" description="Low complexity" evidence="13">
    <location>
        <begin position="4367"/>
        <end position="4391"/>
    </location>
</feature>
<keyword evidence="19" id="KW-1185">Reference proteome</keyword>
<dbReference type="Pfam" id="PF00008">
    <property type="entry name" value="EGF"/>
    <property type="match status" value="2"/>
</dbReference>
<evidence type="ECO:0008006" key="20">
    <source>
        <dbReference type="Google" id="ProtNLM"/>
    </source>
</evidence>
<dbReference type="PROSITE" id="PS01187">
    <property type="entry name" value="EGF_CA"/>
    <property type="match status" value="1"/>
</dbReference>
<feature type="region of interest" description="Disordered" evidence="13">
    <location>
        <begin position="4247"/>
        <end position="4339"/>
    </location>
</feature>
<feature type="compositionally biased region" description="Polar residues" evidence="13">
    <location>
        <begin position="4403"/>
        <end position="4419"/>
    </location>
</feature>
<evidence type="ECO:0000256" key="3">
    <source>
        <dbReference type="ARBA" id="ARBA00022692"/>
    </source>
</evidence>
<accession>A0ABP0H2R1</accession>
<feature type="domain" description="Cadherin" evidence="17">
    <location>
        <begin position="233"/>
        <end position="338"/>
    </location>
</feature>
<evidence type="ECO:0000313" key="18">
    <source>
        <dbReference type="EMBL" id="CAK8697279.1"/>
    </source>
</evidence>
<feature type="domain" description="Cadherin" evidence="17">
    <location>
        <begin position="2213"/>
        <end position="2317"/>
    </location>
</feature>
<dbReference type="InterPro" id="IPR000742">
    <property type="entry name" value="EGF"/>
</dbReference>
<feature type="domain" description="Cadherin" evidence="17">
    <location>
        <begin position="1680"/>
        <end position="1791"/>
    </location>
</feature>
<feature type="domain" description="Cadherin" evidence="17">
    <location>
        <begin position="561"/>
        <end position="672"/>
    </location>
</feature>
<evidence type="ECO:0000256" key="13">
    <source>
        <dbReference type="SAM" id="MobiDB-lite"/>
    </source>
</evidence>
<dbReference type="InterPro" id="IPR001881">
    <property type="entry name" value="EGF-like_Ca-bd_dom"/>
</dbReference>
<feature type="region of interest" description="Disordered" evidence="13">
    <location>
        <begin position="4675"/>
        <end position="4701"/>
    </location>
</feature>
<evidence type="ECO:0000256" key="8">
    <source>
        <dbReference type="ARBA" id="ARBA00023136"/>
    </source>
</evidence>
<feature type="domain" description="Cadherin" evidence="17">
    <location>
        <begin position="1120"/>
        <end position="1242"/>
    </location>
</feature>
<dbReference type="Pfam" id="PF12661">
    <property type="entry name" value="hEGF"/>
    <property type="match status" value="1"/>
</dbReference>
<evidence type="ECO:0000256" key="14">
    <source>
        <dbReference type="SAM" id="Phobius"/>
    </source>
</evidence>
<dbReference type="Pfam" id="PF25374">
    <property type="entry name" value="Cadherin_FAT4_N"/>
    <property type="match status" value="1"/>
</dbReference>
<feature type="compositionally biased region" description="Low complexity" evidence="13">
    <location>
        <begin position="4564"/>
        <end position="4575"/>
    </location>
</feature>
<dbReference type="SUPFAM" id="SSF49899">
    <property type="entry name" value="Concanavalin A-like lectins/glucanases"/>
    <property type="match status" value="2"/>
</dbReference>
<feature type="domain" description="Cadherin" evidence="17">
    <location>
        <begin position="3166"/>
        <end position="3270"/>
    </location>
</feature>
<dbReference type="Proteomes" id="UP001642483">
    <property type="component" value="Unassembled WGS sequence"/>
</dbReference>
<feature type="domain" description="EGF-like" evidence="16">
    <location>
        <begin position="4059"/>
        <end position="4096"/>
    </location>
</feature>
<feature type="compositionally biased region" description="Polar residues" evidence="13">
    <location>
        <begin position="4247"/>
        <end position="4263"/>
    </location>
</feature>
<feature type="domain" description="Cadherin" evidence="17">
    <location>
        <begin position="3062"/>
        <end position="3164"/>
    </location>
</feature>
<dbReference type="PROSITE" id="PS00232">
    <property type="entry name" value="CADHERIN_1"/>
    <property type="match status" value="11"/>
</dbReference>
<comment type="caution">
    <text evidence="18">The sequence shown here is derived from an EMBL/GenBank/DDBJ whole genome shotgun (WGS) entry which is preliminary data.</text>
</comment>
<feature type="compositionally biased region" description="Polar residues" evidence="13">
    <location>
        <begin position="4285"/>
        <end position="4296"/>
    </location>
</feature>
<keyword evidence="9 12" id="KW-1015">Disulfide bond</keyword>
<keyword evidence="10" id="KW-0325">Glycoprotein</keyword>
<feature type="domain" description="Cadherin" evidence="17">
    <location>
        <begin position="773"/>
        <end position="880"/>
    </location>
</feature>
<feature type="disulfide bond" evidence="12">
    <location>
        <begin position="3536"/>
        <end position="3545"/>
    </location>
</feature>
<dbReference type="InterPro" id="IPR013320">
    <property type="entry name" value="ConA-like_dom_sf"/>
</dbReference>
<feature type="domain" description="Cadherin" evidence="17">
    <location>
        <begin position="2745"/>
        <end position="2847"/>
    </location>
</feature>
<sequence>MTLKPYTEPSICFVFIGALLAARFHSVQAVSFTIQEESGASVIGSIRIPHGETYRLSPPNDLFELNGNTGELRTTKSIDRESLEKDVINLLAVASSAGSLPPIDISVEVTDVNDNDPVFPAFTHFELEIPESTDVGAQYILPTATDADAPSNSVSSQYQIEDGDVSKFELLVNFVPGIETLLYLRTLEKFNRELKDHYTLNISATDDGSPARQGFLQVDVTILDNNDNEPDFEFSEYQTEIDENATIGFHILTVKANDADQGDNGLVKYRIATNSESRDIFNVDADTGVITLKKSLDREIASTHRLTLEAYDSGDPVLFGRTFVTVNVKDINDNDPVLTVRFIPSSASIVSVNDHSPPDTLAALLVASDKDSEGALELFIEGGNELDHFKLASDPTGKFGRLLVKGPINRSETPRYNLTIGVRDSGTPIPRTSYKSFEVVVNSANDHVAAFTKPTYRATISELAPLGSYVTDVAAQDPDVGLPGRSIYSIADGNDLNWFEISSSTGLITTKLRLRYEELAPSSPLVSLLVVARDESTNPRSASASVEITIVDENDNAPRFVSNTYNVTVPENVAPFNIPTTTSASDVDTGNGGKVVYSIDHVFPSTYLEDYDTLSKFDIDPDSGALRVVSPLSKSEKYDLVIRATDQGDSPLTSTVTVHVTVEAHSNVPPVFYPTNYYVIVSPGRYVNHKVTTVKATIDGAVSDDIQYEIISGVNGFTINSKTGVITVSSTLISSSTRMIFVNAESERGLLATSFAKVIISVRNDDDIPLQFSRTSFEFVALENIDLSTTIGFVTISETSEAGEITYDIVDGDPNGLFTIDNSTGLLRRSQNGKLDFEMSRRHDLTVVSKLHSAGGALSGFALSSCAVIVRDINDNFPAFQGSAKRLNRTIRSDYMIYSDDTETFAGRGQSGFGSFVYNSSATDADSGKNGVITYTLKDALNLFDINRKGIITWSSTTMISTDRVYDITVLACDSGSPRLCSELRLQIFIRAWLGNYFVAFPVTSALQVTLPESTSVNTRFIDLSQTLPPQFKSPVKVFGNGDILQIISYAISNGNANEMFGIFPDGVVYLKNHELDREKMKDYTLSVTVNVTDYVQSYTQSVLLSIHVEDINDNAPLLNDETTSFLAKENLPAGTIIGYIRGIDKDVGIHATLLYELSRSYAYQNTNALPFVVDAISGAITTTCTLNREIIHDFWNLTTIDTMDLSVSAKDNGGADSVTSLVTQTTIDVRIQDVNEFPPEFSKQLYQARISENSRNGDLVIQVSATDKDGSDGIKYKFYPSVKSSSFPFGINTTTGRIFVVHENELDRESVESYRFTVIAEDLGLPLSFSSMTTVEVQLLDVNDEIPYFNSSLTLQVSEAAFQHQHVGRVHALDEDESGLNSMVRYFIASETSESARNTFTIDEPSGIISLIGPVDRETIASYELIVIAADSGDTVQNTATATMTIAVTDENDNKPIFSPISSLRFPEGNYQQPLVFGTVAATDMDSDENGKITYEVIGQKPTTAGMSIQVEGDSGRLTVSGNVDREKYLPGGLLQITIKATDNAPVVSDRLWTTATFDVTVVDVNDNAPVFTSPDAVFIPPGSVGVVGFEIATVIATDSDEGLNGSVSYSIFDGGSTSPFTIEPSTGILQLNTPLPGDSVLHAVSVVARDQGTPSLYNMMTLNVIVGGATLANGPVFTATSFSGSLSEDSDPGASILTLTTIGNQVAYYIFGVTPTDISLIRAVGRPFAVDASSGLITNVIKLDRENGVTSYTVDVLAVDLLSSQLSPRMTAAKAIIDVTDVNDSPPLFADAITEESVSESAQNGYELTTQEAIDADDNSILVYSLDTGNGSEDFVIDRTTGRISVGQNGLDREKISTYTLKITVDDGIHSSRTLLIVDVMDINDHKPQFTSDNYVIRIEEGSSALPSGTKFIGSVHADDADSGINSMIRYSFVNDSDQGRFLLDPSNGILHLSPTFSAEVDRESQDFYVFSVRAMDGGGFFNDAIVYLNIADVNDNLPVFKDHVREVEIQEDVELGYYVTKIRATDADLDFNGFVEYQIVAGDPMAQFIIKPDSGEITVQKLLDRERQSAYDLVIMATDLAEPTDRLSSFTNLTVKVLDVNDNPPELIMPPAVYIPEGTSPGTEVLNIDAFDLDEVDSVFTYTLISQIPSVAFQLDPKSGSLTVVAANLDHEVTGRFLLTVSVSDGGFLTASRNLDVVITDVNNNAPTFSSMSVVANIPEDAPTGSFITQVQASDRDKGWNGFVKYRLLYSEGSNKIQVDSTTGVIYLIGKLDYEETSGYELFIQSYDSGVPSLSANITVFINVEDVNDCEPILSPDYALVNVAENMDSVVDIVQFQVFDNDTGNGGRVDFRAAVVTSVVKDGVAASGSYDDLFRITNTGRLQILRAVDREEVERFTVVVTAVDRGFPSLSGSASVLISIKDVNEHTPVFKPRTIRAAIAENATVGTQIFMATAFDEDGGEYGVLSYAIISPETNLPFIIDPSDGAILLSQPLNYEERPQYTFTIVATDSSDSEGSARSSSASVTVHVLDVNDHFPEFMQSSFDFFAPTSGGVCGVVWADDRDAKENGRVSYALLSSDTALPFEIDSATGVISSTAAFSLSSYQFQVQAIDHGYNRLSSVANITVVVNNDVYPVFTSSPSTTFSIMENTSPESDPLFTFQATSSRSGSLDINYKIVGGNLNDCFALDQTTGQLRRVKSLDREITSTFYLWMEAKDSGRPTLSSYTSMTVKVLDFNDNAPKFSMYMYSGSIPEGVVGRNIITLSATDPDTNAGGVLDFSIVEVESEYPERFQIDSSGTITNSVPLDREEKETYYLTVSASDKDNLASSATVIITVEDVNDDPPSFTRLFSATVKENAAVGDYVIQITSFDLDTAENAQNQYRFRPTDNFNDTFVIDSVTGTVRVNKKLDREKQASYQLLVEAEDGAWVTNTQVDITVSDVNDNAPKFTNFNRDFRILNETSADSLIFSLASTDADEGQNQEVWYNIESSTDYFTINHTTGEVFSTNSLTCSPTDASRICPLRYGLTVSATDSGTPQPLSTSVTVDVIIVASNTHFPLFRDDYLFPVAVLQSQPAGSTVLSVTASDEDGDIITYVILEGGYSSYFDINLMTGVITSSQSLLRLTLRTEISLIVRATDNGLPRKFSDLVVTLEVAESNNNRPAFLQHSYTASPVDENASIGSFVVKVDANDNDHGINGEVQYSLHVEDADKPFRINSTTGVISVSSHLDYETKTSYHLTVIASDRAVTSLSDQTRVEIPINDVNDQSPRFNSSYFVAYVTESIPPRTHVTRIQATDSDSGENAIGFYSIAPQKELMIRTLTGDISTAPDTYLDYETTTNLNFEVIVSDGAIASFTDRANLTLHIIDVNEYAPEFVSPVFSFFTSVNSAPGEAITQLNVTDADGGSRGVVFFHLAGWSEGRGFEIDRFSGELSVSEGATLDLGDKIPLTIIAKNPGSYMPDKTAMIDVEISIVTDECLREPCKNGGTCQDGPESFICSCALGYSGQLCEIDIDDCVSNPCKNDATCTDLVADFECNCPVGYEGKVCDQDIDFCFSAPCLNGGTCKDGLQTDTCQCPFGASGNNCEVNSLGFESLSYLTLPTLDQASNRIAFEFATVSTSALLFYNHAQHGASFVALEVIDGGMRLSYNLGAFTDNRATSLNVGEGLDDGSWHHVTVVIDSAGANVTLDRCLDFSNGCFVFQSHSDSSSRPFANLQTENLYFGGIPDLTVITERPNQISSYDFVGCIREFDFNNLLVESTSSSAIVTNSHVVNGCPRSNGAQTADACTTQVGTKVCGEGSSCVDQWSSVLCQCTDDRSGKTCQNTRTGSTFNGNSFLAYNFLQDYIQQSAITASGALLSPPSRKKRETVPTESSISVRFRTRQSNGLIYFIKSPTTTPSASLQVENKALVYTFSTSTGMMEQTVTSDVTNGQWHTAVVRIVSMASDVEIFFSVDGEEKGRETYSGGIMDFSDPTQVETIYVGGAPTDLSLPSFNGCVFSFKINNQSQPLADDGGSSLLTVQNGSSGSAVELGCTGKNVCASSPCPALLYCKDVWNDYECIPLGSCLSSPCLNNGDCKPGTGEFYSCQCSTFFSGQNCETYIPCIDFSCGSHQVCEPSVAEAGNTTCRCADGNASVNGECVATGGVDWWVFLVAALASIIVFALVIWILRKWHISRLVKGTATPGKGGSHTAKTTPAKLENGNGQIGRSNESYEFDQITNSSRGNLPRPDLLSEDVRIVDAETVILSDQSTSLMASPKSTESSSIRDLSPDSPVSMPIEAPQPKPRSLANSNVSKSHSPLPSYEALMRERKESSTEDRNSDKISSSASTLPANYASDRELITDRTMQKRSRFRFDSPDIQYDLQQTLPDSSSASRSASSVCPPSSVGSKSHSSSTYHPRSVISMKDSLTGSPSSRNTSSTAPPRTMNFLAIKTPYITNGKTSPYLPRDRSGPLFSMDRASPYFLTGKTSPVKNPSHISFKDDRLLNQGMYTPSLHAEHRQTPSSNYSRKISGSMASSTNSSSSSSDPAGLGSQAKPATIVDMVQQINGFVGLTNDEIEALNENPQASFRSTSASSHSSSVDDPPSTARDKNICLKGAYLPPHLNPANRPSSLPGRRIDRVPVTSRSKTPMLSQPAYPYKPSAAPFPVYPALPVHLQPSDLMQPPDTSSDEDDEFYPGRFTGNKKKDLNAHHESDPVNRAGLSTTIPDGKNGLQLDFLMPYGRQYEGLAAIFEELAALPSHDDNDDITSGTYSETSLTVRNVDSQLATRSTPTMKMSYPSKDHQNTFRPASHGTRSRSSMSPSSATSRSSTSQSTNRKRQELYV</sequence>
<dbReference type="SMART" id="SM00112">
    <property type="entry name" value="CA"/>
    <property type="match status" value="32"/>
</dbReference>
<evidence type="ECO:0000256" key="6">
    <source>
        <dbReference type="ARBA" id="ARBA00022889"/>
    </source>
</evidence>
<feature type="disulfide bond" evidence="12">
    <location>
        <begin position="4086"/>
        <end position="4095"/>
    </location>
</feature>
<feature type="domain" description="Cadherin" evidence="17">
    <location>
        <begin position="914"/>
        <end position="1004"/>
    </location>
</feature>
<dbReference type="InterPro" id="IPR000152">
    <property type="entry name" value="EGF-type_Asp/Asn_hydroxyl_site"/>
</dbReference>
<feature type="region of interest" description="Disordered" evidence="13">
    <location>
        <begin position="4363"/>
        <end position="4423"/>
    </location>
</feature>
<dbReference type="Pfam" id="PF00028">
    <property type="entry name" value="Cadherin"/>
    <property type="match status" value="23"/>
</dbReference>
<feature type="compositionally biased region" description="Polar residues" evidence="13">
    <location>
        <begin position="4754"/>
        <end position="4770"/>
    </location>
</feature>
<dbReference type="InterPro" id="IPR001791">
    <property type="entry name" value="Laminin_G"/>
</dbReference>
<feature type="domain" description="Cadherin" evidence="17">
    <location>
        <begin position="2318"/>
        <end position="2433"/>
    </location>
</feature>
<evidence type="ECO:0000256" key="4">
    <source>
        <dbReference type="ARBA" id="ARBA00022737"/>
    </source>
</evidence>
<evidence type="ECO:0000259" key="16">
    <source>
        <dbReference type="PROSITE" id="PS50026"/>
    </source>
</evidence>
<feature type="compositionally biased region" description="Polar residues" evidence="13">
    <location>
        <begin position="4199"/>
        <end position="4208"/>
    </location>
</feature>
<reference evidence="18 19" key="1">
    <citation type="submission" date="2024-02" db="EMBL/GenBank/DDBJ databases">
        <authorList>
            <person name="Daric V."/>
            <person name="Darras S."/>
        </authorList>
    </citation>
    <scope>NUCLEOTIDE SEQUENCE [LARGE SCALE GENOMIC DNA]</scope>
</reference>
<feature type="domain" description="EGF-like" evidence="16">
    <location>
        <begin position="3472"/>
        <end position="3508"/>
    </location>
</feature>
<dbReference type="PROSITE" id="PS50268">
    <property type="entry name" value="CADHERIN_2"/>
    <property type="match status" value="31"/>
</dbReference>
<evidence type="ECO:0000256" key="7">
    <source>
        <dbReference type="ARBA" id="ARBA00022989"/>
    </source>
</evidence>
<feature type="disulfide bond" evidence="12">
    <location>
        <begin position="3498"/>
        <end position="3507"/>
    </location>
</feature>
<feature type="region of interest" description="Disordered" evidence="13">
    <location>
        <begin position="4564"/>
        <end position="4614"/>
    </location>
</feature>